<organism evidence="2">
    <name type="scientific">virus sp. ctrcb4</name>
    <dbReference type="NCBI Taxonomy" id="2825824"/>
    <lineage>
        <taxon>Viruses</taxon>
    </lineage>
</organism>
<name>A0A8S5RPN8_9VIRU</name>
<feature type="transmembrane region" description="Helical" evidence="1">
    <location>
        <begin position="12"/>
        <end position="34"/>
    </location>
</feature>
<evidence type="ECO:0000313" key="2">
    <source>
        <dbReference type="EMBL" id="DAE33114.1"/>
    </source>
</evidence>
<sequence>MREQNYTMDYLVWLVNHIIMNLGRHYYILIFYFLTRQ</sequence>
<accession>A0A8S5RPN8</accession>
<protein>
    <submittedName>
        <fullName evidence="2">Uncharacterized protein</fullName>
    </submittedName>
</protein>
<keyword evidence="1" id="KW-1133">Transmembrane helix</keyword>
<keyword evidence="1" id="KW-0472">Membrane</keyword>
<reference evidence="2" key="1">
    <citation type="journal article" date="2021" name="Proc. Natl. Acad. Sci. U.S.A.">
        <title>A Catalog of Tens of Thousands of Viruses from Human Metagenomes Reveals Hidden Associations with Chronic Diseases.</title>
        <authorList>
            <person name="Tisza M.J."/>
            <person name="Buck C.B."/>
        </authorList>
    </citation>
    <scope>NUCLEOTIDE SEQUENCE</scope>
    <source>
        <strain evidence="2">Ctrcb4</strain>
    </source>
</reference>
<dbReference type="EMBL" id="BK059132">
    <property type="protein sequence ID" value="DAE33114.1"/>
    <property type="molecule type" value="Genomic_DNA"/>
</dbReference>
<keyword evidence="1" id="KW-0812">Transmembrane</keyword>
<evidence type="ECO:0000256" key="1">
    <source>
        <dbReference type="SAM" id="Phobius"/>
    </source>
</evidence>
<proteinExistence type="predicted"/>